<evidence type="ECO:0000313" key="2">
    <source>
        <dbReference type="EMBL" id="OQW53351.1"/>
    </source>
</evidence>
<feature type="transmembrane region" description="Helical" evidence="1">
    <location>
        <begin position="54"/>
        <end position="74"/>
    </location>
</feature>
<evidence type="ECO:0008006" key="4">
    <source>
        <dbReference type="Google" id="ProtNLM"/>
    </source>
</evidence>
<dbReference type="Proteomes" id="UP000192872">
    <property type="component" value="Unassembled WGS sequence"/>
</dbReference>
<keyword evidence="1" id="KW-0472">Membrane</keyword>
<feature type="transmembrane region" description="Helical" evidence="1">
    <location>
        <begin position="134"/>
        <end position="159"/>
    </location>
</feature>
<sequence>MLKKTYDWIVSFSTHPKAVWVLAIVAFAESSIFPIPPIPLLVPMCVAQPKRAWYFAAVCAISSALGGIVGYGIGHLLYDSVGQWIIHTYGLEQQAENLRARANDYWIWILMTKGLTPIPFKLVTIMSGLIDFNFVLFLFGSFFARFTFFFLMAAALRVYGDQIRNFIETRLKLATFILLFFLIGGFAAIRYI</sequence>
<organism evidence="2 3">
    <name type="scientific">Candidatus Raskinella chloraquaticus</name>
    <dbReference type="NCBI Taxonomy" id="1951219"/>
    <lineage>
        <taxon>Bacteria</taxon>
        <taxon>Pseudomonadati</taxon>
        <taxon>Pseudomonadota</taxon>
        <taxon>Alphaproteobacteria</taxon>
        <taxon>Hyphomicrobiales</taxon>
        <taxon>Phreatobacteraceae</taxon>
        <taxon>Candidatus Raskinella</taxon>
    </lineage>
</organism>
<dbReference type="InterPro" id="IPR051311">
    <property type="entry name" value="DedA_domain"/>
</dbReference>
<dbReference type="RefSeq" id="WP_376800302.1">
    <property type="nucleotide sequence ID" value="NZ_DBNB01000037.1"/>
</dbReference>
<evidence type="ECO:0000313" key="3">
    <source>
        <dbReference type="Proteomes" id="UP000192872"/>
    </source>
</evidence>
<accession>A0A1W9I1N2</accession>
<dbReference type="PANTHER" id="PTHR42709:SF11">
    <property type="entry name" value="DEDA FAMILY PROTEIN"/>
    <property type="match status" value="1"/>
</dbReference>
<dbReference type="PANTHER" id="PTHR42709">
    <property type="entry name" value="ALKALINE PHOSPHATASE LIKE PROTEIN"/>
    <property type="match status" value="1"/>
</dbReference>
<dbReference type="EMBL" id="LWDL01000009">
    <property type="protein sequence ID" value="OQW53351.1"/>
    <property type="molecule type" value="Genomic_DNA"/>
</dbReference>
<protein>
    <recommendedName>
        <fullName evidence="4">Cytochrome B</fullName>
    </recommendedName>
</protein>
<gene>
    <name evidence="2" type="ORF">A4S15_04985</name>
</gene>
<dbReference type="AlphaFoldDB" id="A0A1W9I1N2"/>
<evidence type="ECO:0000256" key="1">
    <source>
        <dbReference type="SAM" id="Phobius"/>
    </source>
</evidence>
<keyword evidence="1" id="KW-0812">Transmembrane</keyword>
<proteinExistence type="predicted"/>
<keyword evidence="1" id="KW-1133">Transmembrane helix</keyword>
<name>A0A1W9I1N2_9HYPH</name>
<comment type="caution">
    <text evidence="2">The sequence shown here is derived from an EMBL/GenBank/DDBJ whole genome shotgun (WGS) entry which is preliminary data.</text>
</comment>
<dbReference type="GO" id="GO:0005886">
    <property type="term" value="C:plasma membrane"/>
    <property type="evidence" value="ECO:0007669"/>
    <property type="project" value="TreeGrafter"/>
</dbReference>
<feature type="transmembrane region" description="Helical" evidence="1">
    <location>
        <begin position="20"/>
        <end position="42"/>
    </location>
</feature>
<feature type="transmembrane region" description="Helical" evidence="1">
    <location>
        <begin position="171"/>
        <end position="191"/>
    </location>
</feature>
<dbReference type="STRING" id="1827387.A4S15_04985"/>
<reference evidence="2 3" key="1">
    <citation type="journal article" date="2017" name="Water Res.">
        <title>Comammox in drinking water systems.</title>
        <authorList>
            <person name="Wang Y."/>
            <person name="Ma L."/>
            <person name="Mao Y."/>
            <person name="Jiang X."/>
            <person name="Xia Y."/>
            <person name="Yu K."/>
            <person name="Li B."/>
            <person name="Zhang T."/>
        </authorList>
    </citation>
    <scope>NUCLEOTIDE SEQUENCE [LARGE SCALE GENOMIC DNA]</scope>
    <source>
        <strain evidence="2">SG_bin8</strain>
    </source>
</reference>